<comment type="caution">
    <text evidence="2">The sequence shown here is derived from an EMBL/GenBank/DDBJ whole genome shotgun (WGS) entry which is preliminary data.</text>
</comment>
<reference evidence="2 3" key="1">
    <citation type="journal article" date="2021" name="J. Hered.">
        <title>A chromosome-level genome assembly of the parasitoid wasp, Cotesia glomerata (Hymenoptera: Braconidae).</title>
        <authorList>
            <person name="Pinto B.J."/>
            <person name="Weis J.J."/>
            <person name="Gamble T."/>
            <person name="Ode P.J."/>
            <person name="Paul R."/>
            <person name="Zaspel J.M."/>
        </authorList>
    </citation>
    <scope>NUCLEOTIDE SEQUENCE [LARGE SCALE GENOMIC DNA]</scope>
    <source>
        <strain evidence="2">CgM1</strain>
    </source>
</reference>
<evidence type="ECO:0000256" key="1">
    <source>
        <dbReference type="SAM" id="MobiDB-lite"/>
    </source>
</evidence>
<gene>
    <name evidence="2" type="ORF">KQX54_009828</name>
</gene>
<keyword evidence="3" id="KW-1185">Reference proteome</keyword>
<proteinExistence type="predicted"/>
<evidence type="ECO:0000313" key="3">
    <source>
        <dbReference type="Proteomes" id="UP000826195"/>
    </source>
</evidence>
<dbReference type="Proteomes" id="UP000826195">
    <property type="component" value="Unassembled WGS sequence"/>
</dbReference>
<feature type="region of interest" description="Disordered" evidence="1">
    <location>
        <begin position="69"/>
        <end position="101"/>
    </location>
</feature>
<sequence>MFPGFSREMCPVEINGELRIQEEIGVRESGPAGYDATSWCLDMHQSVQDVRPSRMIPVVTRPHNMQVRYYRHPENRGQQTRDSDSESKSIRYSYYSRKEKY</sequence>
<protein>
    <submittedName>
        <fullName evidence="2">Uncharacterized protein</fullName>
    </submittedName>
</protein>
<name>A0AAV7IEG6_COTGL</name>
<evidence type="ECO:0000313" key="2">
    <source>
        <dbReference type="EMBL" id="KAH0549503.1"/>
    </source>
</evidence>
<accession>A0AAV7IEG6</accession>
<organism evidence="2 3">
    <name type="scientific">Cotesia glomerata</name>
    <name type="common">Lepidopteran parasitic wasp</name>
    <name type="synonym">Apanteles glomeratus</name>
    <dbReference type="NCBI Taxonomy" id="32391"/>
    <lineage>
        <taxon>Eukaryota</taxon>
        <taxon>Metazoa</taxon>
        <taxon>Ecdysozoa</taxon>
        <taxon>Arthropoda</taxon>
        <taxon>Hexapoda</taxon>
        <taxon>Insecta</taxon>
        <taxon>Pterygota</taxon>
        <taxon>Neoptera</taxon>
        <taxon>Endopterygota</taxon>
        <taxon>Hymenoptera</taxon>
        <taxon>Apocrita</taxon>
        <taxon>Ichneumonoidea</taxon>
        <taxon>Braconidae</taxon>
        <taxon>Microgastrinae</taxon>
        <taxon>Cotesia</taxon>
    </lineage>
</organism>
<dbReference type="AlphaFoldDB" id="A0AAV7IEG6"/>
<dbReference type="EMBL" id="JAHXZJ010001864">
    <property type="protein sequence ID" value="KAH0549503.1"/>
    <property type="molecule type" value="Genomic_DNA"/>
</dbReference>
<feature type="compositionally biased region" description="Basic and acidic residues" evidence="1">
    <location>
        <begin position="71"/>
        <end position="89"/>
    </location>
</feature>